<protein>
    <submittedName>
        <fullName evidence="2">Gas vesicle synthesis family protein</fullName>
    </submittedName>
</protein>
<dbReference type="GO" id="GO:0031412">
    <property type="term" value="P:gas vesicle organization"/>
    <property type="evidence" value="ECO:0007669"/>
    <property type="project" value="InterPro"/>
</dbReference>
<dbReference type="Proteomes" id="UP000006640">
    <property type="component" value="Chromosome"/>
</dbReference>
<proteinExistence type="predicted"/>
<keyword evidence="3" id="KW-1185">Reference proteome</keyword>
<organism evidence="2 3">
    <name type="scientific">Thermobispora bispora (strain ATCC 19993 / DSM 43833 / CBS 139.67 / JCM 10125 / KCTC 9307 / NBRC 14880 / R51)</name>
    <dbReference type="NCBI Taxonomy" id="469371"/>
    <lineage>
        <taxon>Bacteria</taxon>
        <taxon>Bacillati</taxon>
        <taxon>Actinomycetota</taxon>
        <taxon>Actinomycetes</taxon>
        <taxon>Streptosporangiales</taxon>
        <taxon>Streptosporangiaceae</taxon>
        <taxon>Thermobispora</taxon>
    </lineage>
</organism>
<dbReference type="eggNOG" id="ENOG50334QT">
    <property type="taxonomic scope" value="Bacteria"/>
</dbReference>
<sequence length="147" mass="16832">MPPERRRPRYAEEPEPQEAVGESADEAYDEAYDDVYDEEPAYDEEAAYEEPRARRPRRPLTAAAAAQAGLRHIAQLTSRDPEAVTLVAPREHGWVVDVEVLEDHRIPSSSDILAIYEIEMDDEGDLLSYRRTRRYRRGPVEFTEGSS</sequence>
<dbReference type="EMBL" id="CP001874">
    <property type="protein sequence ID" value="ADG90075.1"/>
    <property type="molecule type" value="Genomic_DNA"/>
</dbReference>
<evidence type="ECO:0000313" key="3">
    <source>
        <dbReference type="Proteomes" id="UP000006640"/>
    </source>
</evidence>
<dbReference type="HOGENOM" id="CLU_142302_1_0_11"/>
<dbReference type="Pfam" id="PF05800">
    <property type="entry name" value="GvpO"/>
    <property type="match status" value="1"/>
</dbReference>
<evidence type="ECO:0000313" key="2">
    <source>
        <dbReference type="EMBL" id="ADG90075.1"/>
    </source>
</evidence>
<dbReference type="InterPro" id="IPR008634">
    <property type="entry name" value="Gas-vesicle_GvpO"/>
</dbReference>
<dbReference type="STRING" id="469371.Tbis_3385"/>
<dbReference type="AlphaFoldDB" id="D6Y9P4"/>
<dbReference type="RefSeq" id="WP_013133608.1">
    <property type="nucleotide sequence ID" value="NC_014165.1"/>
</dbReference>
<feature type="region of interest" description="Disordered" evidence="1">
    <location>
        <begin position="1"/>
        <end position="58"/>
    </location>
</feature>
<dbReference type="KEGG" id="tbi:Tbis_3385"/>
<feature type="compositionally biased region" description="Acidic residues" evidence="1">
    <location>
        <begin position="23"/>
        <end position="48"/>
    </location>
</feature>
<accession>D6Y9P4</accession>
<reference evidence="2 3" key="1">
    <citation type="submission" date="2010-01" db="EMBL/GenBank/DDBJ databases">
        <title>The complete genome of Thermobispora bispora DSM 43833.</title>
        <authorList>
            <consortium name="US DOE Joint Genome Institute (JGI-PGF)"/>
            <person name="Lucas S."/>
            <person name="Copeland A."/>
            <person name="Lapidus A."/>
            <person name="Glavina del Rio T."/>
            <person name="Dalin E."/>
            <person name="Tice H."/>
            <person name="Bruce D."/>
            <person name="Goodwin L."/>
            <person name="Pitluck S."/>
            <person name="Kyrpides N."/>
            <person name="Mavromatis K."/>
            <person name="Ivanova N."/>
            <person name="Mikhailova N."/>
            <person name="Chertkov O."/>
            <person name="Brettin T."/>
            <person name="Detter J.C."/>
            <person name="Han C."/>
            <person name="Larimer F."/>
            <person name="Land M."/>
            <person name="Hauser L."/>
            <person name="Markowitz V."/>
            <person name="Cheng J.-F."/>
            <person name="Hugenholtz P."/>
            <person name="Woyke T."/>
            <person name="Wu D."/>
            <person name="Jando M."/>
            <person name="Schneider S."/>
            <person name="Klenk H.-P."/>
            <person name="Eisen J.A."/>
        </authorList>
    </citation>
    <scope>NUCLEOTIDE SEQUENCE [LARGE SCALE GENOMIC DNA]</scope>
    <source>
        <strain evidence="3">ATCC 19993 / DSM 43833 / CBS 139.67 / JCM 10125 / KCTC 9307 / NBRC 14880 / R51</strain>
    </source>
</reference>
<evidence type="ECO:0000256" key="1">
    <source>
        <dbReference type="SAM" id="MobiDB-lite"/>
    </source>
</evidence>
<name>D6Y9P4_THEBD</name>
<gene>
    <name evidence="2" type="ordered locus">Tbis_3385</name>
</gene>